<gene>
    <name evidence="21" type="ORF">OIDMADRAFT_103636</name>
</gene>
<dbReference type="PANTHER" id="PTHR13038">
    <property type="entry name" value="APG9 AUTOPHAGY 9"/>
    <property type="match status" value="1"/>
</dbReference>
<proteinExistence type="inferred from homology"/>
<dbReference type="OrthoDB" id="2020634at2759"/>
<evidence type="ECO:0000256" key="8">
    <source>
        <dbReference type="ARBA" id="ARBA00022692"/>
    </source>
</evidence>
<protein>
    <recommendedName>
        <fullName evidence="6 19">Autophagy-related protein 9</fullName>
    </recommendedName>
</protein>
<sequence>MASNILSRLLPTNPAGRSIYDDLRAHDEASESDIEEQAGMAIDEENLGFRDDELGDADLFTGEASHVTTESIAGRQPESRPLTGRSGNKGQTSRSKWLAQSPRLLIDDGDDDVPASLLIEGHEGASIRPRKSQPKSQKKQPAMPGPSDRENRAHWEATQAQQRLHEEEAGSRKGPQILRRNIGLLTGNPRENAMWRWINITNLDNFIRDVYDYYTGFGIWCIFLTRVLDLLTRIFVAVFTTFLTQCVDFPEIPHKKSLSEVLIPQCTKNISGLPNIAIWCFSLYVMWMVYQLLVDIPRLLRIHDFFLHLLEIPDSDMQTISWQDIVARIMALRDANPITVEKISPSNRKYLGSQSKQRLDAHDIANRLMRKENYLIALFNKEILDLTLPIPFLQGRQLFSRTMLWNLDWCIMDFIFNDYGQVRQLVLKDSHRRQLSDGLRNRFLFAGFMNVIFAPIIVVYLMVVYFFRYFREYQSNPSAIGSRQYTPLAEWKFREFNELHHLFHKRINMSYPFASRYLDQFPKVKTVQVARFVAFVAGAIVAVLAVATLWDSELFLAFEVTPERTVFFYLALFGAIWTLSNGTIPDENLVFDPEYALRNVIEYTHYCPNHWQGRLHSDEVRKEFAFLYQLKIVIFFEEVFSIIITPFVLWFSLPKCSDQIIDFFREFTIHVDGVGYLCSFAVFDFKKGVSALGQHGSASADIRDEYYSTKHGKMAASYYGFLDNYLLNPKTGVPGHMPPGMRRQFHPPPTFPGLMSPTLAADMQTSRIGRSEGRHHSRASGGITQQARTPHFPPTVAHASPMPSILLDPHHQPSTSGFGARSGQPNSRSRYRAEQDIVEEATEEESQNWAERAGPSSLEHNDSYESEHGLDESRWETSPTRGVAKETEDEDETDGADVGGVLGLLYQFQKAQTDGRTGINI</sequence>
<evidence type="ECO:0000256" key="19">
    <source>
        <dbReference type="RuleBase" id="RU364027"/>
    </source>
</evidence>
<evidence type="ECO:0000256" key="9">
    <source>
        <dbReference type="ARBA" id="ARBA00022989"/>
    </source>
</evidence>
<evidence type="ECO:0000256" key="12">
    <source>
        <dbReference type="ARBA" id="ARBA00023055"/>
    </source>
</evidence>
<feature type="region of interest" description="Disordered" evidence="20">
    <location>
        <begin position="1"/>
        <end position="151"/>
    </location>
</feature>
<comment type="similarity">
    <text evidence="5 19">Belongs to the ATG9 family.</text>
</comment>
<evidence type="ECO:0000256" key="11">
    <source>
        <dbReference type="ARBA" id="ARBA00023034"/>
    </source>
</evidence>
<evidence type="ECO:0000256" key="16">
    <source>
        <dbReference type="ARBA" id="ARBA00024615"/>
    </source>
</evidence>
<keyword evidence="7 19" id="KW-0813">Transport</keyword>
<feature type="compositionally biased region" description="Polar residues" evidence="20">
    <location>
        <begin position="85"/>
        <end position="95"/>
    </location>
</feature>
<evidence type="ECO:0000256" key="13">
    <source>
        <dbReference type="ARBA" id="ARBA00023136"/>
    </source>
</evidence>
<evidence type="ECO:0000256" key="14">
    <source>
        <dbReference type="ARBA" id="ARBA00023329"/>
    </source>
</evidence>
<dbReference type="AlphaFoldDB" id="A0A0C3HF30"/>
<reference evidence="21 22" key="1">
    <citation type="submission" date="2014-04" db="EMBL/GenBank/DDBJ databases">
        <authorList>
            <consortium name="DOE Joint Genome Institute"/>
            <person name="Kuo A."/>
            <person name="Martino E."/>
            <person name="Perotto S."/>
            <person name="Kohler A."/>
            <person name="Nagy L.G."/>
            <person name="Floudas D."/>
            <person name="Copeland A."/>
            <person name="Barry K.W."/>
            <person name="Cichocki N."/>
            <person name="Veneault-Fourrey C."/>
            <person name="LaButti K."/>
            <person name="Lindquist E.A."/>
            <person name="Lipzen A."/>
            <person name="Lundell T."/>
            <person name="Morin E."/>
            <person name="Murat C."/>
            <person name="Sun H."/>
            <person name="Tunlid A."/>
            <person name="Henrissat B."/>
            <person name="Grigoriev I.V."/>
            <person name="Hibbett D.S."/>
            <person name="Martin F."/>
            <person name="Nordberg H.P."/>
            <person name="Cantor M.N."/>
            <person name="Hua S.X."/>
        </authorList>
    </citation>
    <scope>NUCLEOTIDE SEQUENCE [LARGE SCALE GENOMIC DNA]</scope>
    <source>
        <strain evidence="21 22">Zn</strain>
    </source>
</reference>
<comment type="subcellular location">
    <subcellularLocation>
        <location evidence="1">Cytoplasmic vesicle membrane</location>
        <topology evidence="1">Multi-pass membrane protein</topology>
    </subcellularLocation>
    <subcellularLocation>
        <location evidence="2">Endoplasmic reticulum membrane</location>
        <topology evidence="2">Multi-pass membrane protein</topology>
    </subcellularLocation>
    <subcellularLocation>
        <location evidence="4">Golgi apparatus membrane</location>
        <topology evidence="4">Multi-pass membrane protein</topology>
    </subcellularLocation>
    <subcellularLocation>
        <location evidence="3 19">Preautophagosomal structure membrane</location>
        <topology evidence="3 19">Multi-pass membrane protein</topology>
    </subcellularLocation>
</comment>
<dbReference type="STRING" id="913774.A0A0C3HF30"/>
<accession>A0A0C3HF30</accession>
<dbReference type="GO" id="GO:0000423">
    <property type="term" value="P:mitophagy"/>
    <property type="evidence" value="ECO:0007669"/>
    <property type="project" value="EnsemblFungi"/>
</dbReference>
<dbReference type="GO" id="GO:0061709">
    <property type="term" value="P:reticulophagy"/>
    <property type="evidence" value="ECO:0007669"/>
    <property type="project" value="EnsemblFungi"/>
</dbReference>
<evidence type="ECO:0000256" key="6">
    <source>
        <dbReference type="ARBA" id="ARBA00018074"/>
    </source>
</evidence>
<feature type="compositionally biased region" description="Basic residues" evidence="20">
    <location>
        <begin position="128"/>
        <end position="138"/>
    </location>
</feature>
<feature type="transmembrane region" description="Helical" evidence="19">
    <location>
        <begin position="632"/>
        <end position="653"/>
    </location>
</feature>
<feature type="compositionally biased region" description="Acidic residues" evidence="20">
    <location>
        <begin position="836"/>
        <end position="846"/>
    </location>
</feature>
<dbReference type="InterPro" id="IPR007241">
    <property type="entry name" value="Autophagy-rel_prot_9"/>
</dbReference>
<comment type="catalytic activity">
    <reaction evidence="15">
        <text>a 1,2-diacyl-sn-glycero-3-phospho-L-serine(in) = a 1,2-diacyl-sn-glycero-3-phospho-L-serine(out)</text>
        <dbReference type="Rhea" id="RHEA:38663"/>
        <dbReference type="ChEBI" id="CHEBI:57262"/>
    </reaction>
</comment>
<feature type="compositionally biased region" description="Acidic residues" evidence="20">
    <location>
        <begin position="30"/>
        <end position="46"/>
    </location>
</feature>
<evidence type="ECO:0000256" key="4">
    <source>
        <dbReference type="ARBA" id="ARBA00004653"/>
    </source>
</evidence>
<keyword evidence="8 19" id="KW-0812">Transmembrane</keyword>
<dbReference type="GO" id="GO:0034045">
    <property type="term" value="C:phagophore assembly site membrane"/>
    <property type="evidence" value="ECO:0007669"/>
    <property type="project" value="UniProtKB-SubCell"/>
</dbReference>
<evidence type="ECO:0000256" key="17">
    <source>
        <dbReference type="ARBA" id="ARBA00024621"/>
    </source>
</evidence>
<evidence type="ECO:0000313" key="21">
    <source>
        <dbReference type="EMBL" id="KIN00927.1"/>
    </source>
</evidence>
<feature type="transmembrane region" description="Helical" evidence="19">
    <location>
        <begin position="529"/>
        <end position="550"/>
    </location>
</feature>
<dbReference type="GO" id="GO:0005789">
    <property type="term" value="C:endoplasmic reticulum membrane"/>
    <property type="evidence" value="ECO:0007669"/>
    <property type="project" value="UniProtKB-SubCell"/>
</dbReference>
<keyword evidence="10 19" id="KW-0072">Autophagy</keyword>
<comment type="catalytic activity">
    <reaction evidence="18">
        <text>a 1,2-diacyl-sn-glycero-3-phosphocholine(in) = a 1,2-diacyl-sn-glycero-3-phosphocholine(out)</text>
        <dbReference type="Rhea" id="RHEA:38571"/>
        <dbReference type="ChEBI" id="CHEBI:57643"/>
    </reaction>
</comment>
<feature type="compositionally biased region" description="Basic and acidic residues" evidence="20">
    <location>
        <begin position="19"/>
        <end position="29"/>
    </location>
</feature>
<evidence type="ECO:0000256" key="5">
    <source>
        <dbReference type="ARBA" id="ARBA00006185"/>
    </source>
</evidence>
<keyword evidence="11" id="KW-0333">Golgi apparatus</keyword>
<dbReference type="GO" id="GO:0034727">
    <property type="term" value="P:piecemeal microautophagy of the nucleus"/>
    <property type="evidence" value="ECO:0007669"/>
    <property type="project" value="EnsemblFungi"/>
</dbReference>
<keyword evidence="12 19" id="KW-0445">Lipid transport</keyword>
<dbReference type="HOGENOM" id="CLU_006200_1_1_1"/>
<dbReference type="GO" id="GO:0030659">
    <property type="term" value="C:cytoplasmic vesicle membrane"/>
    <property type="evidence" value="ECO:0007669"/>
    <property type="project" value="UniProtKB-SubCell"/>
</dbReference>
<keyword evidence="9 19" id="KW-1133">Transmembrane helix</keyword>
<dbReference type="Proteomes" id="UP000054321">
    <property type="component" value="Unassembled WGS sequence"/>
</dbReference>
<dbReference type="GO" id="GO:0000139">
    <property type="term" value="C:Golgi membrane"/>
    <property type="evidence" value="ECO:0007669"/>
    <property type="project" value="UniProtKB-SubCell"/>
</dbReference>
<evidence type="ECO:0000256" key="1">
    <source>
        <dbReference type="ARBA" id="ARBA00004439"/>
    </source>
</evidence>
<organism evidence="21 22">
    <name type="scientific">Oidiodendron maius (strain Zn)</name>
    <dbReference type="NCBI Taxonomy" id="913774"/>
    <lineage>
        <taxon>Eukaryota</taxon>
        <taxon>Fungi</taxon>
        <taxon>Dikarya</taxon>
        <taxon>Ascomycota</taxon>
        <taxon>Pezizomycotina</taxon>
        <taxon>Leotiomycetes</taxon>
        <taxon>Leotiomycetes incertae sedis</taxon>
        <taxon>Myxotrichaceae</taxon>
        <taxon>Oidiodendron</taxon>
    </lineage>
</organism>
<evidence type="ECO:0000256" key="15">
    <source>
        <dbReference type="ARBA" id="ARBA00024479"/>
    </source>
</evidence>
<keyword evidence="22" id="KW-1185">Reference proteome</keyword>
<dbReference type="EMBL" id="KN832876">
    <property type="protein sequence ID" value="KIN00927.1"/>
    <property type="molecule type" value="Genomic_DNA"/>
</dbReference>
<feature type="transmembrane region" description="Helical" evidence="19">
    <location>
        <begin position="566"/>
        <end position="584"/>
    </location>
</feature>
<evidence type="ECO:0000256" key="10">
    <source>
        <dbReference type="ARBA" id="ARBA00023006"/>
    </source>
</evidence>
<keyword evidence="13 19" id="KW-0472">Membrane</keyword>
<dbReference type="GO" id="GO:0017128">
    <property type="term" value="F:phospholipid scramblase activity"/>
    <property type="evidence" value="ECO:0007669"/>
    <property type="project" value="EnsemblFungi"/>
</dbReference>
<evidence type="ECO:0000256" key="3">
    <source>
        <dbReference type="ARBA" id="ARBA00004511"/>
    </source>
</evidence>
<name>A0A0C3HF30_OIDMZ</name>
<comment type="catalytic activity">
    <reaction evidence="17">
        <text>a 1,2-diacyl-sn-glycero-3-phospho-(1D-myo-inositol-3-phosphate)(in) = a 1,2-diacyl-sn-glycero-3-phospho-(1D-myo-inositol-3-phosphate)(out)</text>
        <dbReference type="Rhea" id="RHEA:67920"/>
        <dbReference type="ChEBI" id="CHEBI:58088"/>
    </reaction>
</comment>
<dbReference type="Pfam" id="PF04109">
    <property type="entry name" value="ATG9"/>
    <property type="match status" value="1"/>
</dbReference>
<feature type="compositionally biased region" description="Basic and acidic residues" evidence="20">
    <location>
        <begin position="859"/>
        <end position="875"/>
    </location>
</feature>
<comment type="function">
    <text evidence="19">Phospholipid scramblase involved in autophagy. Cycles between the preautophagosomal structure/phagophore assembly site (PAS) and the cytoplasmic vesicle pool and supplies membrane for the growing autophagosome. Lipid scramblase activity plays a key role in preautophagosomal structure/phagophore assembly by distributing the phospholipids that arrive through ATG2 from the cytoplasmic to the luminal leaflet of the bilayer, thereby driving autophagosomal membrane expansion.</text>
</comment>
<dbReference type="PANTHER" id="PTHR13038:SF10">
    <property type="entry name" value="AUTOPHAGY-RELATED PROTEIN 9"/>
    <property type="match status" value="1"/>
</dbReference>
<feature type="compositionally biased region" description="Polar residues" evidence="20">
    <location>
        <begin position="812"/>
        <end position="828"/>
    </location>
</feature>
<keyword evidence="14" id="KW-0968">Cytoplasmic vesicle</keyword>
<dbReference type="GO" id="GO:0061908">
    <property type="term" value="C:phagophore"/>
    <property type="evidence" value="ECO:0007669"/>
    <property type="project" value="EnsemblFungi"/>
</dbReference>
<dbReference type="GO" id="GO:0034497">
    <property type="term" value="P:protein localization to phagophore assembly site"/>
    <property type="evidence" value="ECO:0007669"/>
    <property type="project" value="EnsemblFungi"/>
</dbReference>
<dbReference type="GO" id="GO:0005776">
    <property type="term" value="C:autophagosome"/>
    <property type="evidence" value="ECO:0007669"/>
    <property type="project" value="TreeGrafter"/>
</dbReference>
<feature type="region of interest" description="Disordered" evidence="20">
    <location>
        <begin position="766"/>
        <end position="898"/>
    </location>
</feature>
<evidence type="ECO:0000313" key="22">
    <source>
        <dbReference type="Proteomes" id="UP000054321"/>
    </source>
</evidence>
<dbReference type="GO" id="GO:0005739">
    <property type="term" value="C:mitochondrion"/>
    <property type="evidence" value="ECO:0007669"/>
    <property type="project" value="EnsemblFungi"/>
</dbReference>
<evidence type="ECO:0000256" key="2">
    <source>
        <dbReference type="ARBA" id="ARBA00004477"/>
    </source>
</evidence>
<evidence type="ECO:0000256" key="20">
    <source>
        <dbReference type="SAM" id="MobiDB-lite"/>
    </source>
</evidence>
<dbReference type="InParanoid" id="A0A0C3HF30"/>
<reference evidence="22" key="2">
    <citation type="submission" date="2015-01" db="EMBL/GenBank/DDBJ databases">
        <title>Evolutionary Origins and Diversification of the Mycorrhizal Mutualists.</title>
        <authorList>
            <consortium name="DOE Joint Genome Institute"/>
            <consortium name="Mycorrhizal Genomics Consortium"/>
            <person name="Kohler A."/>
            <person name="Kuo A."/>
            <person name="Nagy L.G."/>
            <person name="Floudas D."/>
            <person name="Copeland A."/>
            <person name="Barry K.W."/>
            <person name="Cichocki N."/>
            <person name="Veneault-Fourrey C."/>
            <person name="LaButti K."/>
            <person name="Lindquist E.A."/>
            <person name="Lipzen A."/>
            <person name="Lundell T."/>
            <person name="Morin E."/>
            <person name="Murat C."/>
            <person name="Riley R."/>
            <person name="Ohm R."/>
            <person name="Sun H."/>
            <person name="Tunlid A."/>
            <person name="Henrissat B."/>
            <person name="Grigoriev I.V."/>
            <person name="Hibbett D.S."/>
            <person name="Martin F."/>
        </authorList>
    </citation>
    <scope>NUCLEOTIDE SEQUENCE [LARGE SCALE GENOMIC DNA]</scope>
    <source>
        <strain evidence="22">Zn</strain>
    </source>
</reference>
<comment type="caution">
    <text evidence="19">Lacks conserved residue(s) required for the propagation of feature annotation.</text>
</comment>
<evidence type="ECO:0000256" key="7">
    <source>
        <dbReference type="ARBA" id="ARBA00022448"/>
    </source>
</evidence>
<evidence type="ECO:0000256" key="18">
    <source>
        <dbReference type="ARBA" id="ARBA00024631"/>
    </source>
</evidence>
<feature type="transmembrane region" description="Helical" evidence="19">
    <location>
        <begin position="443"/>
        <end position="467"/>
    </location>
</feature>
<comment type="catalytic activity">
    <reaction evidence="16">
        <text>a 1,2-diacyl-sn-glycero-3-phosphoethanolamine(in) = a 1,2-diacyl-sn-glycero-3-phosphoethanolamine(out)</text>
        <dbReference type="Rhea" id="RHEA:38895"/>
        <dbReference type="ChEBI" id="CHEBI:64612"/>
    </reaction>
</comment>
<dbReference type="FunCoup" id="A0A0C3HF30">
    <property type="interactions" value="228"/>
</dbReference>